<evidence type="ECO:0000256" key="1">
    <source>
        <dbReference type="ARBA" id="ARBA00004498"/>
    </source>
</evidence>
<dbReference type="GO" id="GO:0030182">
    <property type="term" value="P:neuron differentiation"/>
    <property type="evidence" value="ECO:0007669"/>
    <property type="project" value="TreeGrafter"/>
</dbReference>
<keyword evidence="9" id="KW-0449">Lipoprotein</keyword>
<comment type="subcellular location">
    <subcellularLocation>
        <location evidence="1 10">Secreted</location>
        <location evidence="1 10">Extracellular space</location>
        <location evidence="1 10">Extracellular matrix</location>
    </subcellularLocation>
</comment>
<dbReference type="Proteomes" id="UP000887540">
    <property type="component" value="Unplaced"/>
</dbReference>
<evidence type="ECO:0000256" key="11">
    <source>
        <dbReference type="SAM" id="SignalP"/>
    </source>
</evidence>
<dbReference type="PANTHER" id="PTHR12027:SF77">
    <property type="entry name" value="PROTEIN WNT-5"/>
    <property type="match status" value="1"/>
</dbReference>
<dbReference type="Gene3D" id="3.30.2460.20">
    <property type="match status" value="1"/>
</dbReference>
<dbReference type="InterPro" id="IPR043158">
    <property type="entry name" value="Wnt_C"/>
</dbReference>
<evidence type="ECO:0000256" key="4">
    <source>
        <dbReference type="ARBA" id="ARBA00022525"/>
    </source>
</evidence>
<dbReference type="PRINTS" id="PR01349">
    <property type="entry name" value="WNTPROTEIN"/>
</dbReference>
<dbReference type="Pfam" id="PF00110">
    <property type="entry name" value="wnt"/>
    <property type="match status" value="1"/>
</dbReference>
<dbReference type="GO" id="GO:0005109">
    <property type="term" value="F:frizzled binding"/>
    <property type="evidence" value="ECO:0007669"/>
    <property type="project" value="TreeGrafter"/>
</dbReference>
<keyword evidence="6 10" id="KW-0879">Wnt signaling pathway</keyword>
<reference evidence="13" key="1">
    <citation type="submission" date="2022-11" db="UniProtKB">
        <authorList>
            <consortium name="WormBaseParasite"/>
        </authorList>
    </citation>
    <scope>IDENTIFICATION</scope>
</reference>
<organism evidence="12 13">
    <name type="scientific">Acrobeloides nanus</name>
    <dbReference type="NCBI Taxonomy" id="290746"/>
    <lineage>
        <taxon>Eukaryota</taxon>
        <taxon>Metazoa</taxon>
        <taxon>Ecdysozoa</taxon>
        <taxon>Nematoda</taxon>
        <taxon>Chromadorea</taxon>
        <taxon>Rhabditida</taxon>
        <taxon>Tylenchina</taxon>
        <taxon>Cephalobomorpha</taxon>
        <taxon>Cephaloboidea</taxon>
        <taxon>Cephalobidae</taxon>
        <taxon>Acrobeloides</taxon>
    </lineage>
</organism>
<feature type="chain" id="PRO_5036996812" description="Protein Wnt" evidence="11">
    <location>
        <begin position="24"/>
        <end position="368"/>
    </location>
</feature>
<dbReference type="AlphaFoldDB" id="A0A914D8N0"/>
<evidence type="ECO:0000256" key="10">
    <source>
        <dbReference type="RuleBase" id="RU003500"/>
    </source>
</evidence>
<dbReference type="WBParaSite" id="ACRNAN_scaffold2090.g31490.t1">
    <property type="protein sequence ID" value="ACRNAN_scaffold2090.g31490.t1"/>
    <property type="gene ID" value="ACRNAN_scaffold2090.g31490"/>
</dbReference>
<keyword evidence="4" id="KW-0964">Secreted</keyword>
<dbReference type="FunFam" id="3.30.2460.20:FF:000001">
    <property type="entry name" value="Wnt homolog"/>
    <property type="match status" value="1"/>
</dbReference>
<accession>A0A914D8N0</accession>
<comment type="similarity">
    <text evidence="2 10">Belongs to the Wnt family.</text>
</comment>
<dbReference type="InterPro" id="IPR005817">
    <property type="entry name" value="Wnt"/>
</dbReference>
<dbReference type="SMART" id="SM00097">
    <property type="entry name" value="WNT1"/>
    <property type="match status" value="1"/>
</dbReference>
<dbReference type="GO" id="GO:0045165">
    <property type="term" value="P:cell fate commitment"/>
    <property type="evidence" value="ECO:0007669"/>
    <property type="project" value="TreeGrafter"/>
</dbReference>
<sequence length="368" mass="41817">MLSCRPNNTLLWFFWATICTVEAVIDVSWWSAVAQLSTSNLLAGSAINRPVCMELKGLSPGQARICELFKDHMPAVGQGARQAIEECEYQFRDNRWNCSTPPDSGIIGPIHKLGTRESAFTYAILSAGVTHEIGRRCRLGMLKSCGCSEAQKPSSVQEDWTWGGCGDNVDYGYRFSRDFIDIREKEENHKRSEDLGRSLMNRWNNEVGRKILRRNTRPKCKCHGVSGSCNLKTCWMQLPTIRQVGSILQSKYRTARRIQINARGNMQFEDQPDKRNPVKKKKRAVELVFLDDSPDYCKADRSSGTTGTKGRICKKDPNASNSCDLLCCGRGYDSYTEEKLEKCRCKFQWCCKVVCEMCRNQTQVHICK</sequence>
<keyword evidence="11" id="KW-0732">Signal</keyword>
<evidence type="ECO:0000256" key="7">
    <source>
        <dbReference type="ARBA" id="ARBA00023157"/>
    </source>
</evidence>
<dbReference type="CDD" id="cd19337">
    <property type="entry name" value="Wnt_Wnt5"/>
    <property type="match status" value="1"/>
</dbReference>
<evidence type="ECO:0000256" key="3">
    <source>
        <dbReference type="ARBA" id="ARBA00022473"/>
    </source>
</evidence>
<name>A0A914D8N0_9BILA</name>
<evidence type="ECO:0000256" key="2">
    <source>
        <dbReference type="ARBA" id="ARBA00005683"/>
    </source>
</evidence>
<evidence type="ECO:0000313" key="12">
    <source>
        <dbReference type="Proteomes" id="UP000887540"/>
    </source>
</evidence>
<keyword evidence="3 10" id="KW-0217">Developmental protein</keyword>
<keyword evidence="12" id="KW-1185">Reference proteome</keyword>
<dbReference type="PROSITE" id="PS00246">
    <property type="entry name" value="WNT1"/>
    <property type="match status" value="1"/>
</dbReference>
<dbReference type="GO" id="GO:0005615">
    <property type="term" value="C:extracellular space"/>
    <property type="evidence" value="ECO:0007669"/>
    <property type="project" value="TreeGrafter"/>
</dbReference>
<feature type="signal peptide" evidence="11">
    <location>
        <begin position="1"/>
        <end position="23"/>
    </location>
</feature>
<keyword evidence="8" id="KW-0325">Glycoprotein</keyword>
<proteinExistence type="inferred from homology"/>
<evidence type="ECO:0000256" key="5">
    <source>
        <dbReference type="ARBA" id="ARBA00022530"/>
    </source>
</evidence>
<keyword evidence="7" id="KW-1015">Disulfide bond</keyword>
<evidence type="ECO:0000256" key="6">
    <source>
        <dbReference type="ARBA" id="ARBA00022687"/>
    </source>
</evidence>
<evidence type="ECO:0000313" key="13">
    <source>
        <dbReference type="WBParaSite" id="ACRNAN_scaffold2090.g31490.t1"/>
    </source>
</evidence>
<evidence type="ECO:0000256" key="9">
    <source>
        <dbReference type="ARBA" id="ARBA00023288"/>
    </source>
</evidence>
<comment type="function">
    <text evidence="10">Ligand for members of the frizzled family of seven transmembrane receptors.</text>
</comment>
<dbReference type="GO" id="GO:0060070">
    <property type="term" value="P:canonical Wnt signaling pathway"/>
    <property type="evidence" value="ECO:0007669"/>
    <property type="project" value="TreeGrafter"/>
</dbReference>
<dbReference type="GO" id="GO:0000902">
    <property type="term" value="P:cell morphogenesis"/>
    <property type="evidence" value="ECO:0007669"/>
    <property type="project" value="UniProtKB-ARBA"/>
</dbReference>
<evidence type="ECO:0000256" key="8">
    <source>
        <dbReference type="ARBA" id="ARBA00023180"/>
    </source>
</evidence>
<dbReference type="InterPro" id="IPR018161">
    <property type="entry name" value="Wnt_CS"/>
</dbReference>
<dbReference type="GO" id="GO:0005125">
    <property type="term" value="F:cytokine activity"/>
    <property type="evidence" value="ECO:0007669"/>
    <property type="project" value="TreeGrafter"/>
</dbReference>
<keyword evidence="5" id="KW-0272">Extracellular matrix</keyword>
<protein>
    <recommendedName>
        <fullName evidence="10">Protein Wnt</fullName>
    </recommendedName>
</protein>
<dbReference type="PANTHER" id="PTHR12027">
    <property type="entry name" value="WNT RELATED"/>
    <property type="match status" value="1"/>
</dbReference>